<evidence type="ECO:0000313" key="2">
    <source>
        <dbReference type="EMBL" id="MBO0932033.1"/>
    </source>
</evidence>
<evidence type="ECO:0000256" key="1">
    <source>
        <dbReference type="SAM" id="Phobius"/>
    </source>
</evidence>
<gene>
    <name evidence="2" type="ORF">J2I48_13565</name>
</gene>
<organism evidence="2 3">
    <name type="scientific">Fibrella aquatilis</name>
    <dbReference type="NCBI Taxonomy" id="2817059"/>
    <lineage>
        <taxon>Bacteria</taxon>
        <taxon>Pseudomonadati</taxon>
        <taxon>Bacteroidota</taxon>
        <taxon>Cytophagia</taxon>
        <taxon>Cytophagales</taxon>
        <taxon>Spirosomataceae</taxon>
        <taxon>Fibrella</taxon>
    </lineage>
</organism>
<name>A0A939K026_9BACT</name>
<dbReference type="RefSeq" id="WP_207336005.1">
    <property type="nucleotide sequence ID" value="NZ_JAFMYU010000010.1"/>
</dbReference>
<protein>
    <submittedName>
        <fullName evidence="2">Uncharacterized protein</fullName>
    </submittedName>
</protein>
<dbReference type="Proteomes" id="UP000664795">
    <property type="component" value="Unassembled WGS sequence"/>
</dbReference>
<keyword evidence="3" id="KW-1185">Reference proteome</keyword>
<accession>A0A939K026</accession>
<dbReference type="EMBL" id="JAFMYU010000010">
    <property type="protein sequence ID" value="MBO0932033.1"/>
    <property type="molecule type" value="Genomic_DNA"/>
</dbReference>
<feature type="transmembrane region" description="Helical" evidence="1">
    <location>
        <begin position="7"/>
        <end position="28"/>
    </location>
</feature>
<keyword evidence="1" id="KW-0472">Membrane</keyword>
<proteinExistence type="predicted"/>
<dbReference type="AlphaFoldDB" id="A0A939K026"/>
<feature type="transmembrane region" description="Helical" evidence="1">
    <location>
        <begin position="124"/>
        <end position="143"/>
    </location>
</feature>
<feature type="transmembrane region" description="Helical" evidence="1">
    <location>
        <begin position="40"/>
        <end position="64"/>
    </location>
</feature>
<sequence length="366" mass="40776">MQNPQRAMAYVLFCLTMLCYIGLAMLTASKPTLVGDGGMGYGLGLGFLGLSLAISSLALTIFLLAKGHFHWMAGSPEARIGLALLAWLCMVLTVFFCAAFKWEWHSDGDTYPEFLHWLAVNHGQIWLPLLWLTTCFLSINSALTANLPPSTPKGIFYTSLVLSGVYSAGLLIGFLRDSAQTASRTMAEEQQRSDTWHQKVLDDIAAHKPTDSIYGLLSQTTQVRPADTRAAAVAKVKSHPSWETDLLTLLKTKQSYREVYYFLDGNALEHPQQFVEPLKQSMVWLADDIRANITDSNNLQHWSFDMYGIDNLLRGIDGQFPDKSSEFEPNVVRLKLALSTTPPERFKGIRFTAADAVDAWLDKHGH</sequence>
<evidence type="ECO:0000313" key="3">
    <source>
        <dbReference type="Proteomes" id="UP000664795"/>
    </source>
</evidence>
<comment type="caution">
    <text evidence="2">The sequence shown here is derived from an EMBL/GenBank/DDBJ whole genome shotgun (WGS) entry which is preliminary data.</text>
</comment>
<reference evidence="2 3" key="1">
    <citation type="submission" date="2021-03" db="EMBL/GenBank/DDBJ databases">
        <title>Fibrella sp. HMF5036 genome sequencing and assembly.</title>
        <authorList>
            <person name="Kang H."/>
            <person name="Kim H."/>
            <person name="Bae S."/>
            <person name="Joh K."/>
        </authorList>
    </citation>
    <scope>NUCLEOTIDE SEQUENCE [LARGE SCALE GENOMIC DNA]</scope>
    <source>
        <strain evidence="2 3">HMF5036</strain>
    </source>
</reference>
<keyword evidence="1" id="KW-0812">Transmembrane</keyword>
<feature type="transmembrane region" description="Helical" evidence="1">
    <location>
        <begin position="155"/>
        <end position="175"/>
    </location>
</feature>
<feature type="transmembrane region" description="Helical" evidence="1">
    <location>
        <begin position="84"/>
        <end position="104"/>
    </location>
</feature>
<keyword evidence="1" id="KW-1133">Transmembrane helix</keyword>